<dbReference type="CDD" id="cd00448">
    <property type="entry name" value="YjgF_YER057c_UK114_family"/>
    <property type="match status" value="1"/>
</dbReference>
<evidence type="ECO:0000313" key="2">
    <source>
        <dbReference type="Proteomes" id="UP001596001"/>
    </source>
</evidence>
<evidence type="ECO:0000313" key="1">
    <source>
        <dbReference type="EMBL" id="MFC4788889.1"/>
    </source>
</evidence>
<protein>
    <submittedName>
        <fullName evidence="1">RidA family protein</fullName>
        <ecNumber evidence="1">3.5.-.-</ecNumber>
    </submittedName>
</protein>
<proteinExistence type="predicted"/>
<name>A0ABV9QDV3_9BURK</name>
<dbReference type="Proteomes" id="UP001596001">
    <property type="component" value="Unassembled WGS sequence"/>
</dbReference>
<dbReference type="EMBL" id="JBHSHJ010000004">
    <property type="protein sequence ID" value="MFC4788889.1"/>
    <property type="molecule type" value="Genomic_DNA"/>
</dbReference>
<comment type="caution">
    <text evidence="1">The sequence shown here is derived from an EMBL/GenBank/DDBJ whole genome shotgun (WGS) entry which is preliminary data.</text>
</comment>
<dbReference type="Gene3D" id="3.30.1330.40">
    <property type="entry name" value="RutC-like"/>
    <property type="match status" value="1"/>
</dbReference>
<organism evidence="1 2">
    <name type="scientific">Giesbergeria sinuosa</name>
    <dbReference type="NCBI Taxonomy" id="80883"/>
    <lineage>
        <taxon>Bacteria</taxon>
        <taxon>Pseudomonadati</taxon>
        <taxon>Pseudomonadota</taxon>
        <taxon>Betaproteobacteria</taxon>
        <taxon>Burkholderiales</taxon>
        <taxon>Comamonadaceae</taxon>
        <taxon>Giesbergeria</taxon>
    </lineage>
</organism>
<dbReference type="RefSeq" id="WP_382431734.1">
    <property type="nucleotide sequence ID" value="NZ_JBHSHJ010000004.1"/>
</dbReference>
<sequence>MTLHHRSIEVPGASHNAPIPAGARVGNVLCSSAISGKDPATGQLPSDPAAQVAQAFANLKTFIQAGGAQLSDVVKLTVYIRDNAVREAINTEWLACFPDPHDRPARHILVYELQHGMAVQLEAMAVIQ</sequence>
<keyword evidence="2" id="KW-1185">Reference proteome</keyword>
<dbReference type="GO" id="GO:0016787">
    <property type="term" value="F:hydrolase activity"/>
    <property type="evidence" value="ECO:0007669"/>
    <property type="project" value="UniProtKB-KW"/>
</dbReference>
<dbReference type="Pfam" id="PF01042">
    <property type="entry name" value="Ribonuc_L-PSP"/>
    <property type="match status" value="1"/>
</dbReference>
<dbReference type="SUPFAM" id="SSF55298">
    <property type="entry name" value="YjgF-like"/>
    <property type="match status" value="1"/>
</dbReference>
<dbReference type="PANTHER" id="PTHR11803">
    <property type="entry name" value="2-IMINOBUTANOATE/2-IMINOPROPANOATE DEAMINASE RIDA"/>
    <property type="match status" value="1"/>
</dbReference>
<reference evidence="2" key="1">
    <citation type="journal article" date="2019" name="Int. J. Syst. Evol. Microbiol.">
        <title>The Global Catalogue of Microorganisms (GCM) 10K type strain sequencing project: providing services to taxonomists for standard genome sequencing and annotation.</title>
        <authorList>
            <consortium name="The Broad Institute Genomics Platform"/>
            <consortium name="The Broad Institute Genome Sequencing Center for Infectious Disease"/>
            <person name="Wu L."/>
            <person name="Ma J."/>
        </authorList>
    </citation>
    <scope>NUCLEOTIDE SEQUENCE [LARGE SCALE GENOMIC DNA]</scope>
    <source>
        <strain evidence="2">CCUG 49452</strain>
    </source>
</reference>
<dbReference type="EC" id="3.5.-.-" evidence="1"/>
<keyword evidence="1" id="KW-0378">Hydrolase</keyword>
<gene>
    <name evidence="1" type="ORF">ACFO6X_07845</name>
</gene>
<dbReference type="InterPro" id="IPR035959">
    <property type="entry name" value="RutC-like_sf"/>
</dbReference>
<dbReference type="PANTHER" id="PTHR11803:SF39">
    <property type="entry name" value="2-IMINOBUTANOATE_2-IMINOPROPANOATE DEAMINASE"/>
    <property type="match status" value="1"/>
</dbReference>
<dbReference type="InterPro" id="IPR006175">
    <property type="entry name" value="YjgF/YER057c/UK114"/>
</dbReference>
<accession>A0ABV9QDV3</accession>